<dbReference type="CDD" id="cd04301">
    <property type="entry name" value="NAT_SF"/>
    <property type="match status" value="1"/>
</dbReference>
<dbReference type="EMBL" id="CP134880">
    <property type="protein sequence ID" value="WNM26977.1"/>
    <property type="molecule type" value="Genomic_DNA"/>
</dbReference>
<dbReference type="GO" id="GO:0016747">
    <property type="term" value="F:acyltransferase activity, transferring groups other than amino-acyl groups"/>
    <property type="evidence" value="ECO:0007669"/>
    <property type="project" value="InterPro"/>
</dbReference>
<dbReference type="PROSITE" id="PS51186">
    <property type="entry name" value="GNAT"/>
    <property type="match status" value="1"/>
</dbReference>
<dbReference type="Proteomes" id="UP001303408">
    <property type="component" value="Chromosome"/>
</dbReference>
<sequence length="165" mass="18051">MTGFVRVWDPTDPADCEAVSRLVGDYLVATEAEKGTFVDRADALPERYRVETDDAPRAFAHADVFVAHDSDAPVGCAVLSDPRDGASQIKRLWVDPVARGRGHAGQLIDAAVATAIARGDDAVRLTVWSWRQGAMALYRSRGFVEVPSWDARPDLVCMERPLATR</sequence>
<dbReference type="AlphaFoldDB" id="A0AA96FBU1"/>
<dbReference type="InterPro" id="IPR050832">
    <property type="entry name" value="Bact_Acetyltransf"/>
</dbReference>
<dbReference type="PANTHER" id="PTHR43877:SF2">
    <property type="entry name" value="AMINOALKYLPHOSPHONATE N-ACETYLTRANSFERASE-RELATED"/>
    <property type="match status" value="1"/>
</dbReference>
<organism evidence="4">
    <name type="scientific">Demequina capsici</name>
    <dbReference type="NCBI Taxonomy" id="3075620"/>
    <lineage>
        <taxon>Bacteria</taxon>
        <taxon>Bacillati</taxon>
        <taxon>Actinomycetota</taxon>
        <taxon>Actinomycetes</taxon>
        <taxon>Micrococcales</taxon>
        <taxon>Demequinaceae</taxon>
        <taxon>Demequina</taxon>
    </lineage>
</organism>
<proteinExistence type="predicted"/>
<feature type="domain" description="N-acetyltransferase" evidence="3">
    <location>
        <begin position="5"/>
        <end position="163"/>
    </location>
</feature>
<dbReference type="InterPro" id="IPR000182">
    <property type="entry name" value="GNAT_dom"/>
</dbReference>
<dbReference type="RefSeq" id="WP_313542887.1">
    <property type="nucleotide sequence ID" value="NZ_CP134880.1"/>
</dbReference>
<dbReference type="PANTHER" id="PTHR43877">
    <property type="entry name" value="AMINOALKYLPHOSPHONATE N-ACETYLTRANSFERASE-RELATED-RELATED"/>
    <property type="match status" value="1"/>
</dbReference>
<evidence type="ECO:0000256" key="1">
    <source>
        <dbReference type="ARBA" id="ARBA00022679"/>
    </source>
</evidence>
<dbReference type="Pfam" id="PF00583">
    <property type="entry name" value="Acetyltransf_1"/>
    <property type="match status" value="1"/>
</dbReference>
<dbReference type="InterPro" id="IPR016181">
    <property type="entry name" value="Acyl_CoA_acyltransferase"/>
</dbReference>
<accession>A0AA96FBU1</accession>
<reference evidence="4" key="1">
    <citation type="submission" date="2023-09" db="EMBL/GenBank/DDBJ databases">
        <title>Demequina sp. a novel bacteria isolated from Capsicum annuum.</title>
        <authorList>
            <person name="Humaira Z."/>
            <person name="Lee J."/>
            <person name="Cho D."/>
        </authorList>
    </citation>
    <scope>NUCLEOTIDE SEQUENCE</scope>
    <source>
        <strain evidence="4">PMTSA13</strain>
    </source>
</reference>
<protein>
    <submittedName>
        <fullName evidence="4">GNAT family N-acetyltransferase</fullName>
    </submittedName>
</protein>
<gene>
    <name evidence="4" type="ORF">RN607_12330</name>
</gene>
<name>A0AA96FBU1_9MICO</name>
<evidence type="ECO:0000256" key="2">
    <source>
        <dbReference type="ARBA" id="ARBA00023315"/>
    </source>
</evidence>
<evidence type="ECO:0000259" key="3">
    <source>
        <dbReference type="PROSITE" id="PS51186"/>
    </source>
</evidence>
<keyword evidence="2" id="KW-0012">Acyltransferase</keyword>
<evidence type="ECO:0000313" key="4">
    <source>
        <dbReference type="EMBL" id="WNM26977.1"/>
    </source>
</evidence>
<dbReference type="Gene3D" id="3.40.630.30">
    <property type="match status" value="1"/>
</dbReference>
<dbReference type="SUPFAM" id="SSF55729">
    <property type="entry name" value="Acyl-CoA N-acyltransferases (Nat)"/>
    <property type="match status" value="1"/>
</dbReference>
<keyword evidence="1" id="KW-0808">Transferase</keyword>
<dbReference type="KEGG" id="dcp:RN607_12330"/>